<dbReference type="RefSeq" id="WP_048471416.1">
    <property type="nucleotide sequence ID" value="NZ_JYNL01000044.1"/>
</dbReference>
<evidence type="ECO:0008006" key="3">
    <source>
        <dbReference type="Google" id="ProtNLM"/>
    </source>
</evidence>
<keyword evidence="2" id="KW-1185">Reference proteome</keyword>
<gene>
    <name evidence="1" type="ORF">MCHLDSM_03993</name>
</gene>
<dbReference type="STRING" id="37916.MCHLDSM_03993"/>
<evidence type="ECO:0000313" key="2">
    <source>
        <dbReference type="Proteomes" id="UP000036513"/>
    </source>
</evidence>
<sequence>MTAGRRRGVLSVLLTIVVVAAGSWMWHQLPDLMEVEGPFDVTGDAGEQVSGRDLDLTVTGARTASSVRVPRRPVVPAVGTWVVVDARIAARTSFAQPRAELLVGPNTYAPSDRFILTGLGRELVPGIGQRGSWIFDVAPDLLERRAPLTLRVWAGDGRLDSRLVVSIPEPDGPAADGPLTVAPVEAAV</sequence>
<dbReference type="EMBL" id="JYNL01000044">
    <property type="protein sequence ID" value="KMO72337.1"/>
    <property type="molecule type" value="Genomic_DNA"/>
</dbReference>
<reference evidence="1 2" key="1">
    <citation type="journal article" date="2015" name="Genome Biol. Evol.">
        <title>Characterization of Three Mycobacterium spp. with Potential Use in Bioremediation by Genome Sequencing and Comparative Genomics.</title>
        <authorList>
            <person name="Das S."/>
            <person name="Pettersson B.M."/>
            <person name="Behra P.R."/>
            <person name="Ramesh M."/>
            <person name="Dasgupta S."/>
            <person name="Bhattacharya A."/>
            <person name="Kirsebom L.A."/>
        </authorList>
    </citation>
    <scope>NUCLEOTIDE SEQUENCE [LARGE SCALE GENOMIC DNA]</scope>
    <source>
        <strain evidence="1 2">DSM 43826</strain>
    </source>
</reference>
<organism evidence="1 2">
    <name type="scientific">Mycolicibacterium chlorophenolicum</name>
    <dbReference type="NCBI Taxonomy" id="37916"/>
    <lineage>
        <taxon>Bacteria</taxon>
        <taxon>Bacillati</taxon>
        <taxon>Actinomycetota</taxon>
        <taxon>Actinomycetes</taxon>
        <taxon>Mycobacteriales</taxon>
        <taxon>Mycobacteriaceae</taxon>
        <taxon>Mycolicibacterium</taxon>
    </lineage>
</organism>
<dbReference type="PATRIC" id="fig|37916.4.peg.3959"/>
<evidence type="ECO:0000313" key="1">
    <source>
        <dbReference type="EMBL" id="KMO72337.1"/>
    </source>
</evidence>
<accession>A0A0J6VS71</accession>
<dbReference type="Proteomes" id="UP000036513">
    <property type="component" value="Unassembled WGS sequence"/>
</dbReference>
<protein>
    <recommendedName>
        <fullName evidence="3">Telomeric repeat-binding factor 2</fullName>
    </recommendedName>
</protein>
<proteinExistence type="predicted"/>
<comment type="caution">
    <text evidence="1">The sequence shown here is derived from an EMBL/GenBank/DDBJ whole genome shotgun (WGS) entry which is preliminary data.</text>
</comment>
<name>A0A0J6VS71_9MYCO</name>
<dbReference type="AlphaFoldDB" id="A0A0J6VS71"/>